<keyword evidence="1" id="KW-0472">Membrane</keyword>
<name>A0A480AZL6_9BURK</name>
<dbReference type="InterPro" id="IPR045584">
    <property type="entry name" value="Pilin-like"/>
</dbReference>
<dbReference type="OrthoDB" id="5293133at2"/>
<keyword evidence="4" id="KW-1185">Reference proteome</keyword>
<comment type="similarity">
    <text evidence="1">Belongs to the GSP K family.</text>
</comment>
<dbReference type="InterPro" id="IPR010994">
    <property type="entry name" value="RuvA_2-like"/>
</dbReference>
<dbReference type="AlphaFoldDB" id="A0A480AZL6"/>
<keyword evidence="1" id="KW-1003">Cell membrane</keyword>
<dbReference type="GO" id="GO:0005886">
    <property type="term" value="C:plasma membrane"/>
    <property type="evidence" value="ECO:0007669"/>
    <property type="project" value="UniProtKB-SubCell"/>
</dbReference>
<keyword evidence="1" id="KW-0997">Cell inner membrane</keyword>
<dbReference type="GO" id="GO:0009306">
    <property type="term" value="P:protein secretion"/>
    <property type="evidence" value="ECO:0007669"/>
    <property type="project" value="InterPro"/>
</dbReference>
<dbReference type="RefSeq" id="WP_137735445.1">
    <property type="nucleotide sequence ID" value="NZ_BJCL01000019.1"/>
</dbReference>
<dbReference type="Proteomes" id="UP000301751">
    <property type="component" value="Unassembled WGS sequence"/>
</dbReference>
<reference evidence="4" key="1">
    <citation type="submission" date="2019-03" db="EMBL/GenBank/DDBJ databases">
        <title>Aquabacterium pictum sp.nov., the first bacteriochlorophyll a-containing freshwater bacterium in the genus Aquabacterium of the class Betaproteobacteria.</title>
        <authorList>
            <person name="Hirose S."/>
            <person name="Tank M."/>
            <person name="Hara E."/>
            <person name="Tamaki H."/>
            <person name="Takaichi S."/>
            <person name="Haruta S."/>
            <person name="Hanada S."/>
        </authorList>
    </citation>
    <scope>NUCLEOTIDE SEQUENCE [LARGE SCALE GENOMIC DNA]</scope>
    <source>
        <strain evidence="4">W35</strain>
    </source>
</reference>
<dbReference type="InterPro" id="IPR005628">
    <property type="entry name" value="GspK"/>
</dbReference>
<evidence type="ECO:0000256" key="1">
    <source>
        <dbReference type="PIRNR" id="PIRNR002786"/>
    </source>
</evidence>
<dbReference type="PANTHER" id="PTHR38831:SF1">
    <property type="entry name" value="TYPE II SECRETION SYSTEM PROTEIN K-RELATED"/>
    <property type="match status" value="1"/>
</dbReference>
<dbReference type="NCBIfam" id="NF037980">
    <property type="entry name" value="T2SS_GspK"/>
    <property type="match status" value="1"/>
</dbReference>
<proteinExistence type="inferred from homology"/>
<dbReference type="SUPFAM" id="SSF47781">
    <property type="entry name" value="RuvA domain 2-like"/>
    <property type="match status" value="1"/>
</dbReference>
<dbReference type="EMBL" id="BJCL01000019">
    <property type="protein sequence ID" value="GCL65742.1"/>
    <property type="molecule type" value="Genomic_DNA"/>
</dbReference>
<dbReference type="SUPFAM" id="SSF158544">
    <property type="entry name" value="GspK insert domain-like"/>
    <property type="match status" value="1"/>
</dbReference>
<dbReference type="PANTHER" id="PTHR38831">
    <property type="entry name" value="TYPE II SECRETION SYSTEM PROTEIN K"/>
    <property type="match status" value="1"/>
</dbReference>
<keyword evidence="1" id="KW-0813">Transport</keyword>
<dbReference type="InterPro" id="IPR038072">
    <property type="entry name" value="GspK_central_sf"/>
</dbReference>
<evidence type="ECO:0000313" key="3">
    <source>
        <dbReference type="EMBL" id="GCL65742.1"/>
    </source>
</evidence>
<protein>
    <recommendedName>
        <fullName evidence="1">Type II secretion system protein K</fullName>
    </recommendedName>
</protein>
<gene>
    <name evidence="3" type="ORF">AQPW35_48230</name>
</gene>
<dbReference type="Gene3D" id="3.30.1300.30">
    <property type="entry name" value="GSPII I/J protein-like"/>
    <property type="match status" value="1"/>
</dbReference>
<accession>A0A480AZL6</accession>
<organism evidence="3 4">
    <name type="scientific">Pseudaquabacterium pictum</name>
    <dbReference type="NCBI Taxonomy" id="2315236"/>
    <lineage>
        <taxon>Bacteria</taxon>
        <taxon>Pseudomonadati</taxon>
        <taxon>Pseudomonadota</taxon>
        <taxon>Betaproteobacteria</taxon>
        <taxon>Burkholderiales</taxon>
        <taxon>Sphaerotilaceae</taxon>
        <taxon>Pseudaquabacterium</taxon>
    </lineage>
</organism>
<dbReference type="Pfam" id="PF03934">
    <property type="entry name" value="T2SSK"/>
    <property type="match status" value="1"/>
</dbReference>
<dbReference type="InterPro" id="IPR049179">
    <property type="entry name" value="T2SSK_SAM-like_2nd"/>
</dbReference>
<feature type="domain" description="T2SS protein K second SAM-like" evidence="2">
    <location>
        <begin position="208"/>
        <end position="254"/>
    </location>
</feature>
<dbReference type="PIRSF" id="PIRSF002786">
    <property type="entry name" value="XcpX"/>
    <property type="match status" value="1"/>
</dbReference>
<sequence>MTRRPRPARGAALLVAMVLLSVVATLAAGMVWQQWRAVQVETAERSRVQSAWMLVGALDWGRLILREDARSGKPTSLNEPWATPLAEARLSSFLAADRENNADSGPEAFLSGRISDAQARYNLRNLLVDNKVDPLQLAILQRLCTTVGLGPDTASLVADGLLAAQQASADNAPLPPQQLADLAWLGLDATALERLASVVVLLPVATPVNLNTASREVLAGVVSGLDLGSADRLVQARVRTPLRSVADAVAIVGAGPKLQERDVDVKSAYFEVQGRLRLENRVLESRSLVERRSGLQVLAIQRQQQASLNPAAQ</sequence>
<comment type="subcellular location">
    <subcellularLocation>
        <location evidence="1">Cell inner membrane</location>
    </subcellularLocation>
</comment>
<comment type="caution">
    <text evidence="3">The sequence shown here is derived from an EMBL/GenBank/DDBJ whole genome shotgun (WGS) entry which is preliminary data.</text>
</comment>
<evidence type="ECO:0000313" key="4">
    <source>
        <dbReference type="Proteomes" id="UP000301751"/>
    </source>
</evidence>
<evidence type="ECO:0000259" key="2">
    <source>
        <dbReference type="Pfam" id="PF03934"/>
    </source>
</evidence>
<dbReference type="SUPFAM" id="SSF54523">
    <property type="entry name" value="Pili subunits"/>
    <property type="match status" value="1"/>
</dbReference>